<dbReference type="PANTHER" id="PTHR43477">
    <property type="entry name" value="DIHYDROANTICAPSIN 7-DEHYDROGENASE"/>
    <property type="match status" value="1"/>
</dbReference>
<accession>A0ABQ1RNY8</accession>
<dbReference type="SUPFAM" id="SSF51735">
    <property type="entry name" value="NAD(P)-binding Rossmann-fold domains"/>
    <property type="match status" value="1"/>
</dbReference>
<dbReference type="Gene3D" id="3.40.50.720">
    <property type="entry name" value="NAD(P)-binding Rossmann-like Domain"/>
    <property type="match status" value="1"/>
</dbReference>
<dbReference type="EMBL" id="BMEG01000004">
    <property type="protein sequence ID" value="GGD73948.1"/>
    <property type="molecule type" value="Genomic_DNA"/>
</dbReference>
<organism evidence="3 4">
    <name type="scientific">Caballeronia grimmiae</name>
    <dbReference type="NCBI Taxonomy" id="1071679"/>
    <lineage>
        <taxon>Bacteria</taxon>
        <taxon>Pseudomonadati</taxon>
        <taxon>Pseudomonadota</taxon>
        <taxon>Betaproteobacteria</taxon>
        <taxon>Burkholderiales</taxon>
        <taxon>Burkholderiaceae</taxon>
        <taxon>Caballeronia</taxon>
    </lineage>
</organism>
<dbReference type="PRINTS" id="PR00080">
    <property type="entry name" value="SDRFAMILY"/>
</dbReference>
<proteinExistence type="inferred from homology"/>
<sequence length="260" mass="27167">MIQSAENGRLAGKVAIVSGGAGGCGAAASTLFAQHGARVAIVDRDKDAAETLAASLRDAGHNAIGLGADVSKRSNVLAAVAAAKDAYGNADVLFNHAGTLIVKPFLDIDETEWDWLMSVNVKSMYLMTQAVLPQMLAKGKGSIVCTSSISAVYATPGEVLYDATKGACHMFARAIAVEYRDKGIRCNAVAPGFIRTPHGMRELRDLQAMGVDATEEAIALQQGRLCEPAEVASAALFLASDESSFVNGTHLFVDNCFSAT</sequence>
<comment type="caution">
    <text evidence="3">The sequence shown here is derived from an EMBL/GenBank/DDBJ whole genome shotgun (WGS) entry which is preliminary data.</text>
</comment>
<dbReference type="InterPro" id="IPR051122">
    <property type="entry name" value="SDR_DHRS6-like"/>
</dbReference>
<dbReference type="InterPro" id="IPR036291">
    <property type="entry name" value="NAD(P)-bd_dom_sf"/>
</dbReference>
<evidence type="ECO:0000313" key="3">
    <source>
        <dbReference type="EMBL" id="GGD73948.1"/>
    </source>
</evidence>
<evidence type="ECO:0000256" key="2">
    <source>
        <dbReference type="ARBA" id="ARBA00023002"/>
    </source>
</evidence>
<dbReference type="PANTHER" id="PTHR43477:SF1">
    <property type="entry name" value="DIHYDROANTICAPSIN 7-DEHYDROGENASE"/>
    <property type="match status" value="1"/>
</dbReference>
<reference evidence="4" key="1">
    <citation type="journal article" date="2019" name="Int. J. Syst. Evol. Microbiol.">
        <title>The Global Catalogue of Microorganisms (GCM) 10K type strain sequencing project: providing services to taxonomists for standard genome sequencing and annotation.</title>
        <authorList>
            <consortium name="The Broad Institute Genomics Platform"/>
            <consortium name="The Broad Institute Genome Sequencing Center for Infectious Disease"/>
            <person name="Wu L."/>
            <person name="Ma J."/>
        </authorList>
    </citation>
    <scope>NUCLEOTIDE SEQUENCE [LARGE SCALE GENOMIC DNA]</scope>
    <source>
        <strain evidence="4">CGMCC 1.11013</strain>
    </source>
</reference>
<dbReference type="Proteomes" id="UP000597138">
    <property type="component" value="Unassembled WGS sequence"/>
</dbReference>
<dbReference type="Pfam" id="PF13561">
    <property type="entry name" value="adh_short_C2"/>
    <property type="match status" value="1"/>
</dbReference>
<dbReference type="InterPro" id="IPR002347">
    <property type="entry name" value="SDR_fam"/>
</dbReference>
<evidence type="ECO:0000313" key="4">
    <source>
        <dbReference type="Proteomes" id="UP000597138"/>
    </source>
</evidence>
<protein>
    <submittedName>
        <fullName evidence="3">Oxidoreductase</fullName>
    </submittedName>
</protein>
<name>A0ABQ1RNY8_9BURK</name>
<dbReference type="NCBIfam" id="NF005559">
    <property type="entry name" value="PRK07231.1"/>
    <property type="match status" value="1"/>
</dbReference>
<dbReference type="PRINTS" id="PR00081">
    <property type="entry name" value="GDHRDH"/>
</dbReference>
<gene>
    <name evidence="3" type="ORF">GCM10010985_30490</name>
</gene>
<comment type="similarity">
    <text evidence="1">Belongs to the short-chain dehydrogenases/reductases (SDR) family.</text>
</comment>
<dbReference type="RefSeq" id="WP_035963248.1">
    <property type="nucleotide sequence ID" value="NZ_BMEG01000004.1"/>
</dbReference>
<keyword evidence="2" id="KW-0560">Oxidoreductase</keyword>
<evidence type="ECO:0000256" key="1">
    <source>
        <dbReference type="ARBA" id="ARBA00006484"/>
    </source>
</evidence>
<keyword evidence="4" id="KW-1185">Reference proteome</keyword>
<dbReference type="CDD" id="cd05233">
    <property type="entry name" value="SDR_c"/>
    <property type="match status" value="1"/>
</dbReference>